<reference evidence="3 4" key="1">
    <citation type="submission" date="2016-10" db="EMBL/GenBank/DDBJ databases">
        <authorList>
            <person name="de Groot N.N."/>
        </authorList>
    </citation>
    <scope>NUCLEOTIDE SEQUENCE [LARGE SCALE GENOMIC DNA]</scope>
    <source>
        <strain evidence="3 4">DSM 21633</strain>
    </source>
</reference>
<organism evidence="3 4">
    <name type="scientific">Piscibacillus halophilus</name>
    <dbReference type="NCBI Taxonomy" id="571933"/>
    <lineage>
        <taxon>Bacteria</taxon>
        <taxon>Bacillati</taxon>
        <taxon>Bacillota</taxon>
        <taxon>Bacilli</taxon>
        <taxon>Bacillales</taxon>
        <taxon>Bacillaceae</taxon>
        <taxon>Piscibacillus</taxon>
    </lineage>
</organism>
<dbReference type="Proteomes" id="UP000199427">
    <property type="component" value="Unassembled WGS sequence"/>
</dbReference>
<name>A0A1H9HFC7_9BACI</name>
<evidence type="ECO:0000313" key="4">
    <source>
        <dbReference type="Proteomes" id="UP000199427"/>
    </source>
</evidence>
<evidence type="ECO:0000256" key="1">
    <source>
        <dbReference type="SAM" id="Coils"/>
    </source>
</evidence>
<feature type="compositionally biased region" description="Polar residues" evidence="2">
    <location>
        <begin position="131"/>
        <end position="166"/>
    </location>
</feature>
<dbReference type="RefSeq" id="WP_091773780.1">
    <property type="nucleotide sequence ID" value="NZ_CAESCL010000010.1"/>
</dbReference>
<feature type="compositionally biased region" description="Low complexity" evidence="2">
    <location>
        <begin position="111"/>
        <end position="130"/>
    </location>
</feature>
<evidence type="ECO:0000256" key="2">
    <source>
        <dbReference type="SAM" id="MobiDB-lite"/>
    </source>
</evidence>
<gene>
    <name evidence="3" type="ORF">SAMN05216362_1194</name>
</gene>
<feature type="region of interest" description="Disordered" evidence="2">
    <location>
        <begin position="106"/>
        <end position="166"/>
    </location>
</feature>
<keyword evidence="4" id="KW-1185">Reference proteome</keyword>
<proteinExistence type="predicted"/>
<keyword evidence="1" id="KW-0175">Coiled coil</keyword>
<dbReference type="EMBL" id="FOES01000019">
    <property type="protein sequence ID" value="SEQ60972.1"/>
    <property type="molecule type" value="Genomic_DNA"/>
</dbReference>
<accession>A0A1H9HFC7</accession>
<protein>
    <submittedName>
        <fullName evidence="3">Uncharacterized protein</fullName>
    </submittedName>
</protein>
<dbReference type="AlphaFoldDB" id="A0A1H9HFC7"/>
<feature type="coiled-coil region" evidence="1">
    <location>
        <begin position="12"/>
        <end position="65"/>
    </location>
</feature>
<evidence type="ECO:0000313" key="3">
    <source>
        <dbReference type="EMBL" id="SEQ60972.1"/>
    </source>
</evidence>
<dbReference type="STRING" id="571933.SAMN05216362_1194"/>
<sequence length="166" mass="19403">MGKHEFHEKNDVEQLKAKLSESYQMLKMLKEENNQQINSDIKTDLKSLIKKINHIEGAVQKLNEDQQERVENVDNQSPSIQQELKELKSIFLTMQQDLSDIKQLLSEQNEVNQTPPTTQPMNQQQPVPQNRSMNTQVHRPSRASGYSQLQQIFNSSRSVQQYKKKR</sequence>